<comment type="caution">
    <text evidence="5">The sequence shown here is derived from an EMBL/GenBank/DDBJ whole genome shotgun (WGS) entry which is preliminary data.</text>
</comment>
<evidence type="ECO:0000259" key="4">
    <source>
        <dbReference type="Pfam" id="PF07176"/>
    </source>
</evidence>
<keyword evidence="1 5" id="KW-0378">Hydrolase</keyword>
<reference evidence="5 6" key="1">
    <citation type="submission" date="2020-03" db="EMBL/GenBank/DDBJ databases">
        <title>Draft Genome Sequence of 2-Methylisoborneol Producing Pseudanabaena yagii Strain GIHE-NHR1 Isolated from North Han River in South Korea.</title>
        <authorList>
            <person name="Jeong J."/>
        </authorList>
    </citation>
    <scope>NUCLEOTIDE SEQUENCE [LARGE SCALE GENOMIC DNA]</scope>
    <source>
        <strain evidence="5 6">GIHE-NHR1</strain>
    </source>
</reference>
<keyword evidence="6" id="KW-1185">Reference proteome</keyword>
<organism evidence="5 6">
    <name type="scientific">Pseudanabaena yagii GIHE-NHR1</name>
    <dbReference type="NCBI Taxonomy" id="2722753"/>
    <lineage>
        <taxon>Bacteria</taxon>
        <taxon>Bacillati</taxon>
        <taxon>Cyanobacteriota</taxon>
        <taxon>Cyanophyceae</taxon>
        <taxon>Pseudanabaenales</taxon>
        <taxon>Pseudanabaenaceae</taxon>
        <taxon>Pseudanabaena</taxon>
        <taxon>Pseudanabaena yagii</taxon>
    </lineage>
</organism>
<keyword evidence="2" id="KW-0442">Lipid degradation</keyword>
<evidence type="ECO:0000256" key="2">
    <source>
        <dbReference type="ARBA" id="ARBA00022963"/>
    </source>
</evidence>
<dbReference type="InterPro" id="IPR010802">
    <property type="entry name" value="DUF1400"/>
</dbReference>
<sequence>MGFVLGKLGLGLRRIVTIGSLSMGIAIACTNILAKPAHSAEQIRFWYPPAGEFTIYINDLEQFAKQGKLSKRLEFYLGRLSSEQQNQLRETLATRYNISHVTAAQFAYSPIGEILMRRLGRILQITPQENGFSALRAALILSAQSDEGLTILNVLQRYPVPIIYLDLPRGLQAYAEVSQLLYKKEQAIAAIEKQAIAESSLNPTENKSLDITKPDLRVMGNVQWTKEKFTYLQRDRNVRISADLYLPKDLTKPAPLIVISHGLASNPDTFQYLSQHLASYGFAVAALEHPKTGSRDFAAFLSGLSKAPQAEEAIQRPLDVKYLLDELEQKVKTEPIWRDRLNLEQVGLIGHSLGGYTVLALGGAQLNFNQINQECSTPEPNISSFNVAKILQCRFSSLDTNNTNLSDRRIKAVLALNPLGGSTLLGKEGMQNIKIPVAIFASGEDIFTPAVPEQFFPFVWLTNPHKYLVTFPKGTHFSFLERSDRGVLIVPESVVGEKSEFTHPYTKALSLAFFQTYLNQRPEFTSYLTNNYIQAIASPRFPASLTTNFSESQLLQSLDLKP</sequence>
<proteinExistence type="predicted"/>
<dbReference type="GO" id="GO:0016787">
    <property type="term" value="F:hydrolase activity"/>
    <property type="evidence" value="ECO:0007669"/>
    <property type="project" value="UniProtKB-KW"/>
</dbReference>
<dbReference type="Proteomes" id="UP000738376">
    <property type="component" value="Unassembled WGS sequence"/>
</dbReference>
<gene>
    <name evidence="5" type="ORF">HC246_06930</name>
</gene>
<accession>A0ABX1LNP5</accession>
<protein>
    <submittedName>
        <fullName evidence="5">Alpha/beta hydrolase</fullName>
    </submittedName>
</protein>
<dbReference type="InterPro" id="IPR029058">
    <property type="entry name" value="AB_hydrolase_fold"/>
</dbReference>
<evidence type="ECO:0000256" key="3">
    <source>
        <dbReference type="ARBA" id="ARBA00023098"/>
    </source>
</evidence>
<dbReference type="PANTHER" id="PTHR10272:SF13">
    <property type="entry name" value="POLY(ETHYLENE TEREPHTHALATE) HYDROLASE"/>
    <property type="match status" value="1"/>
</dbReference>
<keyword evidence="3" id="KW-0443">Lipid metabolism</keyword>
<dbReference type="Pfam" id="PF03403">
    <property type="entry name" value="PAF-AH_p_II"/>
    <property type="match status" value="1"/>
</dbReference>
<feature type="domain" description="DUF1400" evidence="4">
    <location>
        <begin position="39"/>
        <end position="166"/>
    </location>
</feature>
<name>A0ABX1LNP5_9CYAN</name>
<evidence type="ECO:0000313" key="6">
    <source>
        <dbReference type="Proteomes" id="UP000738376"/>
    </source>
</evidence>
<dbReference type="PROSITE" id="PS51257">
    <property type="entry name" value="PROKAR_LIPOPROTEIN"/>
    <property type="match status" value="1"/>
</dbReference>
<evidence type="ECO:0000256" key="1">
    <source>
        <dbReference type="ARBA" id="ARBA00022801"/>
    </source>
</evidence>
<dbReference type="EMBL" id="JAAVJL010000001">
    <property type="protein sequence ID" value="NMF57757.1"/>
    <property type="molecule type" value="Genomic_DNA"/>
</dbReference>
<dbReference type="PANTHER" id="PTHR10272">
    <property type="entry name" value="PLATELET-ACTIVATING FACTOR ACETYLHYDROLASE"/>
    <property type="match status" value="1"/>
</dbReference>
<dbReference type="Pfam" id="PF07176">
    <property type="entry name" value="DUF1400"/>
    <property type="match status" value="1"/>
</dbReference>
<dbReference type="RefSeq" id="WP_169362748.1">
    <property type="nucleotide sequence ID" value="NZ_JAAVJL010000001.1"/>
</dbReference>
<dbReference type="Gene3D" id="3.40.50.1820">
    <property type="entry name" value="alpha/beta hydrolase"/>
    <property type="match status" value="1"/>
</dbReference>
<dbReference type="SUPFAM" id="SSF53474">
    <property type="entry name" value="alpha/beta-Hydrolases"/>
    <property type="match status" value="1"/>
</dbReference>
<evidence type="ECO:0000313" key="5">
    <source>
        <dbReference type="EMBL" id="NMF57757.1"/>
    </source>
</evidence>